<dbReference type="Proteomes" id="UP000007978">
    <property type="component" value="Chromosome 3"/>
</dbReference>
<gene>
    <name evidence="2" type="ORF">FPSE_06170</name>
</gene>
<name>K3VGR3_FUSPC</name>
<feature type="compositionally biased region" description="Polar residues" evidence="1">
    <location>
        <begin position="118"/>
        <end position="127"/>
    </location>
</feature>
<evidence type="ECO:0000313" key="3">
    <source>
        <dbReference type="Proteomes" id="UP000007978"/>
    </source>
</evidence>
<feature type="compositionally biased region" description="Low complexity" evidence="1">
    <location>
        <begin position="664"/>
        <end position="676"/>
    </location>
</feature>
<comment type="caution">
    <text evidence="2">The sequence shown here is derived from an EMBL/GenBank/DDBJ whole genome shotgun (WGS) entry which is preliminary data.</text>
</comment>
<feature type="compositionally biased region" description="Acidic residues" evidence="1">
    <location>
        <begin position="193"/>
        <end position="203"/>
    </location>
</feature>
<feature type="compositionally biased region" description="Basic and acidic residues" evidence="1">
    <location>
        <begin position="417"/>
        <end position="444"/>
    </location>
</feature>
<feature type="compositionally biased region" description="Polar residues" evidence="1">
    <location>
        <begin position="635"/>
        <end position="646"/>
    </location>
</feature>
<feature type="compositionally biased region" description="Low complexity" evidence="1">
    <location>
        <begin position="696"/>
        <end position="709"/>
    </location>
</feature>
<accession>K3VGR3</accession>
<protein>
    <submittedName>
        <fullName evidence="2">Uncharacterized protein</fullName>
    </submittedName>
</protein>
<feature type="compositionally biased region" description="Polar residues" evidence="1">
    <location>
        <begin position="737"/>
        <end position="756"/>
    </location>
</feature>
<feature type="compositionally biased region" description="Basic residues" evidence="1">
    <location>
        <begin position="173"/>
        <end position="188"/>
    </location>
</feature>
<keyword evidence="3" id="KW-1185">Reference proteome</keyword>
<feature type="compositionally biased region" description="Basic residues" evidence="1">
    <location>
        <begin position="232"/>
        <end position="245"/>
    </location>
</feature>
<reference evidence="2 3" key="1">
    <citation type="journal article" date="2012" name="PLoS Pathog.">
        <title>Comparative pathogenomics reveals horizontally acquired novel virulence genes in fungi infecting cereal hosts.</title>
        <authorList>
            <person name="Gardiner D.M."/>
            <person name="McDonald M.C."/>
            <person name="Covarelli L."/>
            <person name="Solomon P.S."/>
            <person name="Rusu A.G."/>
            <person name="Marshall M."/>
            <person name="Kazan K."/>
            <person name="Chakraborty S."/>
            <person name="McDonald B.A."/>
            <person name="Manners J.M."/>
        </authorList>
    </citation>
    <scope>NUCLEOTIDE SEQUENCE [LARGE SCALE GENOMIC DNA]</scope>
    <source>
        <strain evidence="2 3">CS3096</strain>
    </source>
</reference>
<dbReference type="RefSeq" id="XP_009257563.1">
    <property type="nucleotide sequence ID" value="XM_009259288.1"/>
</dbReference>
<feature type="compositionally biased region" description="Acidic residues" evidence="1">
    <location>
        <begin position="129"/>
        <end position="146"/>
    </location>
</feature>
<feature type="compositionally biased region" description="Basic residues" evidence="1">
    <location>
        <begin position="281"/>
        <end position="291"/>
    </location>
</feature>
<dbReference type="eggNOG" id="ENOG502QQ65">
    <property type="taxonomic scope" value="Eukaryota"/>
</dbReference>
<feature type="compositionally biased region" description="Acidic residues" evidence="1">
    <location>
        <begin position="335"/>
        <end position="345"/>
    </location>
</feature>
<dbReference type="AlphaFoldDB" id="K3VGR3"/>
<dbReference type="OrthoDB" id="3439935at2759"/>
<feature type="region of interest" description="Disordered" evidence="1">
    <location>
        <begin position="23"/>
        <end position="458"/>
    </location>
</feature>
<dbReference type="HOGENOM" id="CLU_015735_0_0_1"/>
<proteinExistence type="predicted"/>
<dbReference type="EMBL" id="AFNW01000134">
    <property type="protein sequence ID" value="EKJ73552.1"/>
    <property type="molecule type" value="Genomic_DNA"/>
</dbReference>
<dbReference type="KEGG" id="fpu:FPSE_06170"/>
<feature type="compositionally biased region" description="Basic residues" evidence="1">
    <location>
        <begin position="312"/>
        <end position="330"/>
    </location>
</feature>
<feature type="compositionally biased region" description="Low complexity" evidence="1">
    <location>
        <begin position="147"/>
        <end position="159"/>
    </location>
</feature>
<feature type="region of interest" description="Disordered" evidence="1">
    <location>
        <begin position="580"/>
        <end position="869"/>
    </location>
</feature>
<feature type="compositionally biased region" description="Pro residues" evidence="1">
    <location>
        <begin position="580"/>
        <end position="593"/>
    </location>
</feature>
<evidence type="ECO:0000313" key="2">
    <source>
        <dbReference type="EMBL" id="EKJ73552.1"/>
    </source>
</evidence>
<feature type="compositionally biased region" description="Acidic residues" evidence="1">
    <location>
        <begin position="77"/>
        <end position="91"/>
    </location>
</feature>
<evidence type="ECO:0000256" key="1">
    <source>
        <dbReference type="SAM" id="MobiDB-lite"/>
    </source>
</evidence>
<feature type="compositionally biased region" description="Basic and acidic residues" evidence="1">
    <location>
        <begin position="757"/>
        <end position="767"/>
    </location>
</feature>
<sequence>MTNRKLKGPSHFCEWVVGTTIESALRPIPSPKPKPPKNRKREVVRVQVTTDDESEEDTVRITYPRTGRSIPPSPPDPESEAEAEAEAEPEPEPVPIVTEAKTVIKKVRFEDGPIKSALKQTVITTPVESPDETSESGTESESEPESDSSQSDTLSSSDATDSDAESSDTSAKQRNKRRRRRQRQKQKQKQIEADSESDWDSDPDPTCKKKSKEHTPPPSPETSESEEEIPKYKQKSGKNKKKGAKKVKEPEPDSDASDSAKDTSESEPETPPPKKQQQSNKKQKQGKKKGKKNQDPASEPGTSESEPDPPKKNKKQQQKANAKRGGKKAKKPEPEPEPEEADGETSESAKGTEDEAEPEEETSKQQNKGKQKNKNKQSDKANNQPKKNKKKQKAEKETNKGPETPGEPEAEEQAAEATKEQDQGKSGKMKMKENGQPKYKDGVKKGNYPEGLPGPHMRRPQLIEPIRAQVVQTERVIETPEDPAPNAYYDSEQNIMRVYHGPVYGNHQSNALYPERNGSHRPLPMGMPHPMQNPYYYGFNNPKEYPNYSHMSPYHQHYAGVPPPEAYPHVPITQTMPPPPWYGMAGPPGPFPTPVSYQEKTAPASSKDKASQNNNVGPPSLTGKDNPYLPKRNKSQFSAWGSQGARTASKEHSQPAGSVRAASNNWGGSNNNDQGNTWNDGAGDPQNGQSSWDAAGQDNNNSNNGNDKSGSGGGDDQNGVWGANTNDNQAPIDWGNGDTQETTQNQEWGTGSNKSNETVRKAGDHWGNDTYPGASGDWDQPKDGVSSVGQGADNNVGVLAADDANENGNGNGNGSGNGNDNEPPVSTAGDGGADNVMPGTWVETPSLTVGPEWGDATAAQETNGAADHW</sequence>
<organism evidence="2 3">
    <name type="scientific">Fusarium pseudograminearum (strain CS3096)</name>
    <name type="common">Wheat and barley crown-rot fungus</name>
    <dbReference type="NCBI Taxonomy" id="1028729"/>
    <lineage>
        <taxon>Eukaryota</taxon>
        <taxon>Fungi</taxon>
        <taxon>Dikarya</taxon>
        <taxon>Ascomycota</taxon>
        <taxon>Pezizomycotina</taxon>
        <taxon>Sordariomycetes</taxon>
        <taxon>Hypocreomycetidae</taxon>
        <taxon>Hypocreales</taxon>
        <taxon>Nectriaceae</taxon>
        <taxon>Fusarium</taxon>
    </lineage>
</organism>
<dbReference type="GeneID" id="20364788"/>